<name>A0A395HS72_ASPHC</name>
<evidence type="ECO:0000313" key="5">
    <source>
        <dbReference type="Proteomes" id="UP000248961"/>
    </source>
</evidence>
<dbReference type="SUPFAM" id="SSF52499">
    <property type="entry name" value="Isochorismatase-like hydrolases"/>
    <property type="match status" value="1"/>
</dbReference>
<dbReference type="VEuPathDB" id="FungiDB:BO97DRAFT_406699"/>
<evidence type="ECO:0000256" key="2">
    <source>
        <dbReference type="ARBA" id="ARBA00022801"/>
    </source>
</evidence>
<gene>
    <name evidence="4" type="ORF">BO97DRAFT_406699</name>
</gene>
<dbReference type="Proteomes" id="UP000248961">
    <property type="component" value="Unassembled WGS sequence"/>
</dbReference>
<dbReference type="RefSeq" id="XP_025549821.1">
    <property type="nucleotide sequence ID" value="XM_025695465.1"/>
</dbReference>
<protein>
    <submittedName>
        <fullName evidence="4">Isochorismatase hydrolase</fullName>
    </submittedName>
</protein>
<dbReference type="InterPro" id="IPR036380">
    <property type="entry name" value="Isochorismatase-like_sf"/>
</dbReference>
<comment type="similarity">
    <text evidence="1">Belongs to the isochorismatase family.</text>
</comment>
<organism evidence="4 5">
    <name type="scientific">Aspergillus homomorphus (strain CBS 101889)</name>
    <dbReference type="NCBI Taxonomy" id="1450537"/>
    <lineage>
        <taxon>Eukaryota</taxon>
        <taxon>Fungi</taxon>
        <taxon>Dikarya</taxon>
        <taxon>Ascomycota</taxon>
        <taxon>Pezizomycotina</taxon>
        <taxon>Eurotiomycetes</taxon>
        <taxon>Eurotiomycetidae</taxon>
        <taxon>Eurotiales</taxon>
        <taxon>Aspergillaceae</taxon>
        <taxon>Aspergillus</taxon>
        <taxon>Aspergillus subgen. Circumdati</taxon>
    </lineage>
</organism>
<sequence>MAPRKALFVIDIQKGIAVDSQTRVPHADRVIASAEGTLKAVRSVIDSYREKDQPSPWVIYFIQHEETPERGPLLRGSEPWELVFSPRVDVEEEVVVAKKTGNTFESNPTLSSRLRNAEINEIVALGIQSEMCVDATCKGALAAGFRVTLLSGAHSTYDSDGKSATEIEREVERRLSTRGARVLRWEEAASQWVREQRLA</sequence>
<accession>A0A395HS72</accession>
<dbReference type="GO" id="GO:0016787">
    <property type="term" value="F:hydrolase activity"/>
    <property type="evidence" value="ECO:0007669"/>
    <property type="project" value="UniProtKB-KW"/>
</dbReference>
<dbReference type="AlphaFoldDB" id="A0A395HS72"/>
<evidence type="ECO:0000313" key="4">
    <source>
        <dbReference type="EMBL" id="RAL10667.1"/>
    </source>
</evidence>
<evidence type="ECO:0000256" key="1">
    <source>
        <dbReference type="ARBA" id="ARBA00006336"/>
    </source>
</evidence>
<keyword evidence="2 4" id="KW-0378">Hydrolase</keyword>
<evidence type="ECO:0000259" key="3">
    <source>
        <dbReference type="Pfam" id="PF00857"/>
    </source>
</evidence>
<proteinExistence type="inferred from homology"/>
<dbReference type="InterPro" id="IPR050272">
    <property type="entry name" value="Isochorismatase-like_hydrls"/>
</dbReference>
<feature type="domain" description="Isochorismatase-like" evidence="3">
    <location>
        <begin position="6"/>
        <end position="184"/>
    </location>
</feature>
<dbReference type="PANTHER" id="PTHR43540">
    <property type="entry name" value="PEROXYUREIDOACRYLATE/UREIDOACRYLATE AMIDOHYDROLASE-RELATED"/>
    <property type="match status" value="1"/>
</dbReference>
<reference evidence="4 5" key="1">
    <citation type="submission" date="2018-02" db="EMBL/GenBank/DDBJ databases">
        <title>The genomes of Aspergillus section Nigri reveals drivers in fungal speciation.</title>
        <authorList>
            <consortium name="DOE Joint Genome Institute"/>
            <person name="Vesth T.C."/>
            <person name="Nybo J."/>
            <person name="Theobald S."/>
            <person name="Brandl J."/>
            <person name="Frisvad J.C."/>
            <person name="Nielsen K.F."/>
            <person name="Lyhne E.K."/>
            <person name="Kogle M.E."/>
            <person name="Kuo A."/>
            <person name="Riley R."/>
            <person name="Clum A."/>
            <person name="Nolan M."/>
            <person name="Lipzen A."/>
            <person name="Salamov A."/>
            <person name="Henrissat B."/>
            <person name="Wiebenga A."/>
            <person name="De vries R.P."/>
            <person name="Grigoriev I.V."/>
            <person name="Mortensen U.H."/>
            <person name="Andersen M.R."/>
            <person name="Baker S.E."/>
        </authorList>
    </citation>
    <scope>NUCLEOTIDE SEQUENCE [LARGE SCALE GENOMIC DNA]</scope>
    <source>
        <strain evidence="4 5">CBS 101889</strain>
    </source>
</reference>
<keyword evidence="5" id="KW-1185">Reference proteome</keyword>
<dbReference type="InterPro" id="IPR000868">
    <property type="entry name" value="Isochorismatase-like_dom"/>
</dbReference>
<dbReference type="OrthoDB" id="245563at2759"/>
<dbReference type="PANTHER" id="PTHR43540:SF6">
    <property type="entry name" value="ISOCHORISMATASE-LIKE DOMAIN-CONTAINING PROTEIN"/>
    <property type="match status" value="1"/>
</dbReference>
<dbReference type="EMBL" id="KZ824293">
    <property type="protein sequence ID" value="RAL10667.1"/>
    <property type="molecule type" value="Genomic_DNA"/>
</dbReference>
<dbReference type="GeneID" id="37199754"/>
<dbReference type="STRING" id="1450537.A0A395HS72"/>
<dbReference type="Pfam" id="PF00857">
    <property type="entry name" value="Isochorismatase"/>
    <property type="match status" value="1"/>
</dbReference>
<dbReference type="Gene3D" id="3.40.50.850">
    <property type="entry name" value="Isochorismatase-like"/>
    <property type="match status" value="1"/>
</dbReference>